<evidence type="ECO:0000256" key="9">
    <source>
        <dbReference type="ARBA" id="ARBA00022801"/>
    </source>
</evidence>
<dbReference type="PANTHER" id="PTHR42648:SF11">
    <property type="entry name" value="TRANSPOSON TY4-P GAG-POL POLYPROTEIN"/>
    <property type="match status" value="1"/>
</dbReference>
<dbReference type="GO" id="GO:0140662">
    <property type="term" value="F:ATP-dependent protein folding chaperone"/>
    <property type="evidence" value="ECO:0007669"/>
    <property type="project" value="InterPro"/>
</dbReference>
<dbReference type="GO" id="GO:0004190">
    <property type="term" value="F:aspartic-type endopeptidase activity"/>
    <property type="evidence" value="ECO:0007669"/>
    <property type="project" value="UniProtKB-KW"/>
</dbReference>
<accession>A0AAQ3PAT7</accession>
<dbReference type="GO" id="GO:0003887">
    <property type="term" value="F:DNA-directed DNA polymerase activity"/>
    <property type="evidence" value="ECO:0007669"/>
    <property type="project" value="UniProtKB-KW"/>
</dbReference>
<dbReference type="GO" id="GO:0005524">
    <property type="term" value="F:ATP binding"/>
    <property type="evidence" value="ECO:0007669"/>
    <property type="project" value="UniProtKB-KW"/>
</dbReference>
<keyword evidence="3" id="KW-0645">Protease</keyword>
<keyword evidence="6" id="KW-0547">Nucleotide-binding</keyword>
<feature type="domain" description="CCHC-type" evidence="20">
    <location>
        <begin position="411"/>
        <end position="424"/>
    </location>
</feature>
<feature type="region of interest" description="Disordered" evidence="19">
    <location>
        <begin position="344"/>
        <end position="404"/>
    </location>
</feature>
<keyword evidence="4" id="KW-0540">Nuclease</keyword>
<keyword evidence="23" id="KW-1185">Reference proteome</keyword>
<dbReference type="GO" id="GO:0004519">
    <property type="term" value="F:endonuclease activity"/>
    <property type="evidence" value="ECO:0007669"/>
    <property type="project" value="UniProtKB-KW"/>
</dbReference>
<dbReference type="Gene3D" id="4.10.60.10">
    <property type="entry name" value="Zinc finger, CCHC-type"/>
    <property type="match status" value="1"/>
</dbReference>
<dbReference type="Pfam" id="PF25597">
    <property type="entry name" value="SH3_retrovirus"/>
    <property type="match status" value="1"/>
</dbReference>
<dbReference type="Pfam" id="PF22936">
    <property type="entry name" value="Pol_BBD"/>
    <property type="match status" value="1"/>
</dbReference>
<keyword evidence="7" id="KW-0064">Aspartyl protease</keyword>
<dbReference type="InterPro" id="IPR012337">
    <property type="entry name" value="RNaseH-like_sf"/>
</dbReference>
<keyword evidence="14" id="KW-0239">DNA-directed DNA polymerase</keyword>
<keyword evidence="2" id="KW-1188">Viral release from host cell</keyword>
<evidence type="ECO:0000256" key="11">
    <source>
        <dbReference type="ARBA" id="ARBA00022842"/>
    </source>
</evidence>
<keyword evidence="15" id="KW-0917">Virion maturation</keyword>
<dbReference type="GO" id="GO:0015074">
    <property type="term" value="P:DNA integration"/>
    <property type="evidence" value="ECO:0007669"/>
    <property type="project" value="UniProtKB-KW"/>
</dbReference>
<dbReference type="InterPro" id="IPR013126">
    <property type="entry name" value="Hsp_70_fam"/>
</dbReference>
<dbReference type="InterPro" id="IPR036397">
    <property type="entry name" value="RNaseH_sf"/>
</dbReference>
<dbReference type="InterPro" id="IPR039537">
    <property type="entry name" value="Retrotran_Ty1/copia-like"/>
</dbReference>
<dbReference type="SUPFAM" id="SSF57756">
    <property type="entry name" value="Retrovirus zinc finger-like domains"/>
    <property type="match status" value="1"/>
</dbReference>
<dbReference type="Pfam" id="PF07727">
    <property type="entry name" value="RVT_2"/>
    <property type="match status" value="1"/>
</dbReference>
<evidence type="ECO:0000256" key="13">
    <source>
        <dbReference type="ARBA" id="ARBA00022918"/>
    </source>
</evidence>
<keyword evidence="18" id="KW-0863">Zinc-finger</keyword>
<dbReference type="Pfam" id="PF13976">
    <property type="entry name" value="gag_pre-integrs"/>
    <property type="match status" value="1"/>
</dbReference>
<dbReference type="GO" id="GO:0008270">
    <property type="term" value="F:zinc ion binding"/>
    <property type="evidence" value="ECO:0007669"/>
    <property type="project" value="UniProtKB-KW"/>
</dbReference>
<dbReference type="InterPro" id="IPR013103">
    <property type="entry name" value="RVT_2"/>
</dbReference>
<evidence type="ECO:0000256" key="6">
    <source>
        <dbReference type="ARBA" id="ARBA00022741"/>
    </source>
</evidence>
<name>A0AAQ3PAT7_VIGMU</name>
<organism evidence="22 23">
    <name type="scientific">Vigna mungo</name>
    <name type="common">Black gram</name>
    <name type="synonym">Phaseolus mungo</name>
    <dbReference type="NCBI Taxonomy" id="3915"/>
    <lineage>
        <taxon>Eukaryota</taxon>
        <taxon>Viridiplantae</taxon>
        <taxon>Streptophyta</taxon>
        <taxon>Embryophyta</taxon>
        <taxon>Tracheophyta</taxon>
        <taxon>Spermatophyta</taxon>
        <taxon>Magnoliopsida</taxon>
        <taxon>eudicotyledons</taxon>
        <taxon>Gunneridae</taxon>
        <taxon>Pentapetalae</taxon>
        <taxon>rosids</taxon>
        <taxon>fabids</taxon>
        <taxon>Fabales</taxon>
        <taxon>Fabaceae</taxon>
        <taxon>Papilionoideae</taxon>
        <taxon>50 kb inversion clade</taxon>
        <taxon>NPAAA clade</taxon>
        <taxon>indigoferoid/millettioid clade</taxon>
        <taxon>Phaseoleae</taxon>
        <taxon>Vigna</taxon>
    </lineage>
</organism>
<evidence type="ECO:0000256" key="2">
    <source>
        <dbReference type="ARBA" id="ARBA00022612"/>
    </source>
</evidence>
<keyword evidence="5" id="KW-0479">Metal-binding</keyword>
<evidence type="ECO:0000256" key="14">
    <source>
        <dbReference type="ARBA" id="ARBA00022932"/>
    </source>
</evidence>
<evidence type="ECO:0000256" key="16">
    <source>
        <dbReference type="ARBA" id="ARBA00023172"/>
    </source>
</evidence>
<keyword evidence="9" id="KW-0378">Hydrolase</keyword>
<dbReference type="InterPro" id="IPR054722">
    <property type="entry name" value="PolX-like_BBD"/>
</dbReference>
<dbReference type="SUPFAM" id="SSF53098">
    <property type="entry name" value="Ribonuclease H-like"/>
    <property type="match status" value="1"/>
</dbReference>
<evidence type="ECO:0000256" key="5">
    <source>
        <dbReference type="ARBA" id="ARBA00022723"/>
    </source>
</evidence>
<dbReference type="InterPro" id="IPR036875">
    <property type="entry name" value="Znf_CCHC_sf"/>
</dbReference>
<dbReference type="GO" id="GO:0003676">
    <property type="term" value="F:nucleic acid binding"/>
    <property type="evidence" value="ECO:0007669"/>
    <property type="project" value="InterPro"/>
</dbReference>
<dbReference type="SUPFAM" id="SSF56672">
    <property type="entry name" value="DNA/RNA polymerases"/>
    <property type="match status" value="1"/>
</dbReference>
<feature type="domain" description="Integrase catalytic" evidence="21">
    <location>
        <begin position="726"/>
        <end position="819"/>
    </location>
</feature>
<evidence type="ECO:0000256" key="12">
    <source>
        <dbReference type="ARBA" id="ARBA00022908"/>
    </source>
</evidence>
<dbReference type="Proteomes" id="UP001374535">
    <property type="component" value="Chromosome 1"/>
</dbReference>
<dbReference type="InterPro" id="IPR043502">
    <property type="entry name" value="DNA/RNA_pol_sf"/>
</dbReference>
<keyword evidence="14" id="KW-0808">Transferase</keyword>
<evidence type="ECO:0000259" key="21">
    <source>
        <dbReference type="PROSITE" id="PS50994"/>
    </source>
</evidence>
<evidence type="ECO:0000256" key="3">
    <source>
        <dbReference type="ARBA" id="ARBA00022670"/>
    </source>
</evidence>
<feature type="region of interest" description="Disordered" evidence="19">
    <location>
        <begin position="425"/>
        <end position="447"/>
    </location>
</feature>
<dbReference type="PROSITE" id="PS50158">
    <property type="entry name" value="ZF_CCHC"/>
    <property type="match status" value="1"/>
</dbReference>
<evidence type="ECO:0000313" key="23">
    <source>
        <dbReference type="Proteomes" id="UP001374535"/>
    </source>
</evidence>
<evidence type="ECO:0000256" key="7">
    <source>
        <dbReference type="ARBA" id="ARBA00022750"/>
    </source>
</evidence>
<dbReference type="EMBL" id="CP144700">
    <property type="protein sequence ID" value="WVZ24220.1"/>
    <property type="molecule type" value="Genomic_DNA"/>
</dbReference>
<dbReference type="Pfam" id="PF00012">
    <property type="entry name" value="HSP70"/>
    <property type="match status" value="1"/>
</dbReference>
<dbReference type="GO" id="GO:0006508">
    <property type="term" value="P:proteolysis"/>
    <property type="evidence" value="ECO:0007669"/>
    <property type="project" value="UniProtKB-KW"/>
</dbReference>
<feature type="compositionally biased region" description="Basic residues" evidence="19">
    <location>
        <begin position="346"/>
        <end position="361"/>
    </location>
</feature>
<evidence type="ECO:0000256" key="15">
    <source>
        <dbReference type="ARBA" id="ARBA00023113"/>
    </source>
</evidence>
<dbReference type="Gene3D" id="3.30.420.40">
    <property type="match status" value="1"/>
</dbReference>
<evidence type="ECO:0000256" key="1">
    <source>
        <dbReference type="ARBA" id="ARBA00002180"/>
    </source>
</evidence>
<feature type="compositionally biased region" description="Basic and acidic residues" evidence="19">
    <location>
        <begin position="375"/>
        <end position="389"/>
    </location>
</feature>
<keyword evidence="8" id="KW-0255">Endonuclease</keyword>
<keyword evidence="11" id="KW-0460">Magnesium</keyword>
<evidence type="ECO:0000256" key="4">
    <source>
        <dbReference type="ARBA" id="ARBA00022722"/>
    </source>
</evidence>
<dbReference type="GO" id="GO:0003964">
    <property type="term" value="F:RNA-directed DNA polymerase activity"/>
    <property type="evidence" value="ECO:0007669"/>
    <property type="project" value="UniProtKB-KW"/>
</dbReference>
<evidence type="ECO:0000313" key="22">
    <source>
        <dbReference type="EMBL" id="WVZ24220.1"/>
    </source>
</evidence>
<dbReference type="GO" id="GO:0006310">
    <property type="term" value="P:DNA recombination"/>
    <property type="evidence" value="ECO:0007669"/>
    <property type="project" value="UniProtKB-KW"/>
</dbReference>
<dbReference type="Pfam" id="PF14223">
    <property type="entry name" value="Retrotran_gag_2"/>
    <property type="match status" value="1"/>
</dbReference>
<keyword evidence="17" id="KW-0511">Multifunctional enzyme</keyword>
<evidence type="ECO:0000256" key="19">
    <source>
        <dbReference type="SAM" id="MobiDB-lite"/>
    </source>
</evidence>
<dbReference type="InterPro" id="IPR025724">
    <property type="entry name" value="GAG-pre-integrase_dom"/>
</dbReference>
<keyword evidence="12" id="KW-0229">DNA integration</keyword>
<evidence type="ECO:0000256" key="8">
    <source>
        <dbReference type="ARBA" id="ARBA00022759"/>
    </source>
</evidence>
<keyword evidence="10" id="KW-0067">ATP-binding</keyword>
<evidence type="ECO:0000256" key="18">
    <source>
        <dbReference type="PROSITE-ProRule" id="PRU00047"/>
    </source>
</evidence>
<gene>
    <name evidence="22" type="ORF">V8G54_002764</name>
</gene>
<protein>
    <submittedName>
        <fullName evidence="22">Uncharacterized protein</fullName>
    </submittedName>
</protein>
<comment type="function">
    <text evidence="1">The aspartyl protease (PR) mediates the proteolytic cleavages of the Gag and Gag-Pol polyproteins after assembly of the VLP.</text>
</comment>
<proteinExistence type="predicted"/>
<evidence type="ECO:0000259" key="20">
    <source>
        <dbReference type="PROSITE" id="PS50158"/>
    </source>
</evidence>
<keyword evidence="14" id="KW-0548">Nucleotidyltransferase</keyword>
<dbReference type="PANTHER" id="PTHR42648">
    <property type="entry name" value="TRANSPOSASE, PUTATIVE-RELATED"/>
    <property type="match status" value="1"/>
</dbReference>
<sequence length="1107" mass="125581">MNVGRTSEKEYGEFAKSKKRLSCLRLDSGKVAVGVAVVCVAATLVVRRRIRSSGKEFEKQCGTPIAKLRQVVDAMDVEIHGDLASEGGSKFKMAEKQFSAEEISSIVLIKMKEIAEAFLGSTVKNVVVTVKASLYLPTTTLCALTLVSRASSLQIWESLKTRKQRLARQMDTILGFQEIDEIVKVGFKEPAKNDTDEAKKVYKENKKLDCRARMILHQCISATIFHKVSKATTAKETWEILQDGYGSAGNMKEIRLQSLRQTVEGYIGRIQIIVNAMRACDKIVKDKKIVHKILRTLTPQYNHIIVAIMESRDLEKLKVEDPRTMTAIAEQDALQNTNQALQAKIQRGRGTGRGRGRRGGRGGRNGGRFVSNTEQIKDENNSDQRDSNYRGRGKPRGRGGRKGVDKRNVQCYTCRKFGHYSSECWHNDSNKKDDDKEANIAKEESESDSDHVILMTVATHEGFGKNQNMAYDDLKQSVCNRTARCEEDMNCTRYVSVTKEERHAKEMKCARYVSVAEKENHPKQEMSWYLDTGCSNHMMGNRRWLLDLDTSVKSTIRFAYNSTIQAEGVRKILIKCKYGKSVYMHNVLYVPLMKSNLLSLGQLLEKRFTMNMQNKHIEVFDKKQRLMFKAPLARNRTFRVNLNATEIQCMSATNVDEEWLWHYRLGHLNFRSLCKLRGKGLVKGIPEFTAPNKLCESCAAARQVLNVVHADVCGPFDVSSLGGNKTDGGGEFNSGNLNEFCADRGITHEVTAPYTPQHNGLVERRNRMILDMVRCMIKGKGLPNYLWGEAVSTSVYLLNRCPTKALPGSTPEEMWSKTKPDHVPAARRTKLDDRSEILVFTGYHPTGAYRMFDPVKHQIVIGRDVIVDESAIYNWKEHDTEPTKRSDTENMIWIEENKPTESKTVTTNEISDARRSQRTRFSYTRLANHELLADSDVTDAGDVMQYAFFAGTEVFTWEQAIKIKEWKEAMVEELSAIEKNNTWKLVKLPPNKKAIQVKWIFKTKYRPDGSIAKLKARLVAKGFLQKPGIDFTYVYAPVARLDTVRLVIAIANFKGWSIQQMDDKSVFLNGPLEEEVYVNQPPGFFVNGQESKVYKLNKALYGLRQAP</sequence>
<dbReference type="InterPro" id="IPR001584">
    <property type="entry name" value="Integrase_cat-core"/>
</dbReference>
<keyword evidence="16" id="KW-0233">DNA recombination</keyword>
<keyword evidence="18" id="KW-0862">Zinc</keyword>
<keyword evidence="13" id="KW-0695">RNA-directed DNA polymerase</keyword>
<dbReference type="InterPro" id="IPR057670">
    <property type="entry name" value="SH3_retrovirus"/>
</dbReference>
<feature type="compositionally biased region" description="Basic residues" evidence="19">
    <location>
        <begin position="391"/>
        <end position="401"/>
    </location>
</feature>
<evidence type="ECO:0000256" key="10">
    <source>
        <dbReference type="ARBA" id="ARBA00022840"/>
    </source>
</evidence>
<dbReference type="AlphaFoldDB" id="A0AAQ3PAT7"/>
<dbReference type="PROSITE" id="PS50994">
    <property type="entry name" value="INTEGRASE"/>
    <property type="match status" value="1"/>
</dbReference>
<dbReference type="Gene3D" id="3.30.420.10">
    <property type="entry name" value="Ribonuclease H-like superfamily/Ribonuclease H"/>
    <property type="match status" value="1"/>
</dbReference>
<reference evidence="22 23" key="1">
    <citation type="journal article" date="2023" name="Life. Sci Alliance">
        <title>Evolutionary insights into 3D genome organization and epigenetic landscape of Vigna mungo.</title>
        <authorList>
            <person name="Junaid A."/>
            <person name="Singh B."/>
            <person name="Bhatia S."/>
        </authorList>
    </citation>
    <scope>NUCLEOTIDE SEQUENCE [LARGE SCALE GENOMIC DNA]</scope>
    <source>
        <strain evidence="22">Urdbean</strain>
    </source>
</reference>
<evidence type="ECO:0000256" key="17">
    <source>
        <dbReference type="ARBA" id="ARBA00023268"/>
    </source>
</evidence>
<dbReference type="InterPro" id="IPR001878">
    <property type="entry name" value="Znf_CCHC"/>
</dbReference>